<evidence type="ECO:0000259" key="9">
    <source>
        <dbReference type="PROSITE" id="PS50217"/>
    </source>
</evidence>
<dbReference type="GO" id="GO:0003700">
    <property type="term" value="F:DNA-binding transcription factor activity"/>
    <property type="evidence" value="ECO:0007669"/>
    <property type="project" value="InterPro"/>
</dbReference>
<gene>
    <name evidence="10" type="ORF">EJB05_24676</name>
</gene>
<keyword evidence="11" id="KW-1185">Reference proteome</keyword>
<dbReference type="SMART" id="SM00338">
    <property type="entry name" value="BRLZ"/>
    <property type="match status" value="1"/>
</dbReference>
<name>A0A5J9VBP0_9POAL</name>
<dbReference type="GO" id="GO:0003677">
    <property type="term" value="F:DNA binding"/>
    <property type="evidence" value="ECO:0007669"/>
    <property type="project" value="UniProtKB-KW"/>
</dbReference>
<dbReference type="Gramene" id="TVU32911">
    <property type="protein sequence ID" value="TVU32911"/>
    <property type="gene ID" value="EJB05_24676"/>
</dbReference>
<evidence type="ECO:0000256" key="7">
    <source>
        <dbReference type="ARBA" id="ARBA00023242"/>
    </source>
</evidence>
<dbReference type="Gene3D" id="1.20.5.170">
    <property type="match status" value="1"/>
</dbReference>
<organism evidence="10 11">
    <name type="scientific">Eragrostis curvula</name>
    <name type="common">weeping love grass</name>
    <dbReference type="NCBI Taxonomy" id="38414"/>
    <lineage>
        <taxon>Eukaryota</taxon>
        <taxon>Viridiplantae</taxon>
        <taxon>Streptophyta</taxon>
        <taxon>Embryophyta</taxon>
        <taxon>Tracheophyta</taxon>
        <taxon>Spermatophyta</taxon>
        <taxon>Magnoliopsida</taxon>
        <taxon>Liliopsida</taxon>
        <taxon>Poales</taxon>
        <taxon>Poaceae</taxon>
        <taxon>PACMAD clade</taxon>
        <taxon>Chloridoideae</taxon>
        <taxon>Eragrostideae</taxon>
        <taxon>Eragrostidinae</taxon>
        <taxon>Eragrostis</taxon>
    </lineage>
</organism>
<dbReference type="CDD" id="cd14704">
    <property type="entry name" value="bZIP_HY5-like"/>
    <property type="match status" value="1"/>
</dbReference>
<evidence type="ECO:0000313" key="10">
    <source>
        <dbReference type="EMBL" id="TVU32911.1"/>
    </source>
</evidence>
<evidence type="ECO:0000313" key="11">
    <source>
        <dbReference type="Proteomes" id="UP000324897"/>
    </source>
</evidence>
<evidence type="ECO:0000256" key="4">
    <source>
        <dbReference type="ARBA" id="ARBA00023015"/>
    </source>
</evidence>
<protein>
    <recommendedName>
        <fullName evidence="9">BZIP domain-containing protein</fullName>
    </recommendedName>
</protein>
<evidence type="ECO:0000256" key="8">
    <source>
        <dbReference type="SAM" id="MobiDB-lite"/>
    </source>
</evidence>
<dbReference type="InterPro" id="IPR004827">
    <property type="entry name" value="bZIP"/>
</dbReference>
<dbReference type="InterPro" id="IPR046347">
    <property type="entry name" value="bZIP_sf"/>
</dbReference>
<evidence type="ECO:0000256" key="1">
    <source>
        <dbReference type="ARBA" id="ARBA00004123"/>
    </source>
</evidence>
<dbReference type="Pfam" id="PF00170">
    <property type="entry name" value="bZIP_1"/>
    <property type="match status" value="1"/>
</dbReference>
<sequence>GGEHDLPTEEVDALLASFSGDPAAAIFVPPAETEAMTSRERLGEIERFLMDGMDEAAVDETEVGDDEFLDAILVGDGESDGVPNPTGGGSVGASAREDEEGVGVDADDDPDSKKKMRQVRNKDSAMKSRERKKLYVKDLEMKSKYLEAECCRLSFALQCYAAENMALRQCFLKDRPAGASTAMQESAVLTETPPLVSLLWLVSIVCLFLMPGVPNRSLVVQSGPERDPVKLARMVTNGIKMIRRTANSVKMTGMTANADAPGTSELIRHGRRCKGRRARMKFPWLLWHATAAC</sequence>
<dbReference type="GO" id="GO:0005634">
    <property type="term" value="C:nucleus"/>
    <property type="evidence" value="ECO:0007669"/>
    <property type="project" value="UniProtKB-SubCell"/>
</dbReference>
<comment type="similarity">
    <text evidence="3">Belongs to the bZIP family.</text>
</comment>
<comment type="caution">
    <text evidence="10">The sequence shown here is derived from an EMBL/GenBank/DDBJ whole genome shotgun (WGS) entry which is preliminary data.</text>
</comment>
<comment type="subcellular location">
    <subcellularLocation>
        <location evidence="2">Endoplasmic reticulum membrane</location>
        <topology evidence="2">Single-pass membrane protein</topology>
    </subcellularLocation>
    <subcellularLocation>
        <location evidence="1">Nucleus</location>
    </subcellularLocation>
</comment>
<dbReference type="SUPFAM" id="SSF57959">
    <property type="entry name" value="Leucine zipper domain"/>
    <property type="match status" value="1"/>
</dbReference>
<dbReference type="Proteomes" id="UP000324897">
    <property type="component" value="Chromosome 1"/>
</dbReference>
<evidence type="ECO:0000256" key="5">
    <source>
        <dbReference type="ARBA" id="ARBA00023125"/>
    </source>
</evidence>
<dbReference type="EMBL" id="RWGY01000011">
    <property type="protein sequence ID" value="TVU32911.1"/>
    <property type="molecule type" value="Genomic_DNA"/>
</dbReference>
<keyword evidence="7" id="KW-0539">Nucleus</keyword>
<keyword evidence="6" id="KW-0804">Transcription</keyword>
<feature type="region of interest" description="Disordered" evidence="8">
    <location>
        <begin position="75"/>
        <end position="128"/>
    </location>
</feature>
<evidence type="ECO:0000256" key="6">
    <source>
        <dbReference type="ARBA" id="ARBA00023163"/>
    </source>
</evidence>
<dbReference type="GO" id="GO:0005789">
    <property type="term" value="C:endoplasmic reticulum membrane"/>
    <property type="evidence" value="ECO:0007669"/>
    <property type="project" value="UniProtKB-SubCell"/>
</dbReference>
<dbReference type="PROSITE" id="PS00036">
    <property type="entry name" value="BZIP_BASIC"/>
    <property type="match status" value="1"/>
</dbReference>
<accession>A0A5J9VBP0</accession>
<feature type="compositionally biased region" description="Acidic residues" evidence="8">
    <location>
        <begin position="97"/>
        <end position="110"/>
    </location>
</feature>
<evidence type="ECO:0000256" key="3">
    <source>
        <dbReference type="ARBA" id="ARBA00007163"/>
    </source>
</evidence>
<reference evidence="10 11" key="1">
    <citation type="journal article" date="2019" name="Sci. Rep.">
        <title>A high-quality genome of Eragrostis curvula grass provides insights into Poaceae evolution and supports new strategies to enhance forage quality.</title>
        <authorList>
            <person name="Carballo J."/>
            <person name="Santos B.A.C.M."/>
            <person name="Zappacosta D."/>
            <person name="Garbus I."/>
            <person name="Selva J.P."/>
            <person name="Gallo C.A."/>
            <person name="Diaz A."/>
            <person name="Albertini E."/>
            <person name="Caccamo M."/>
            <person name="Echenique V."/>
        </authorList>
    </citation>
    <scope>NUCLEOTIDE SEQUENCE [LARGE SCALE GENOMIC DNA]</scope>
    <source>
        <strain evidence="11">cv. Victoria</strain>
        <tissue evidence="10">Leaf</tissue>
    </source>
</reference>
<feature type="domain" description="BZIP" evidence="9">
    <location>
        <begin position="111"/>
        <end position="169"/>
    </location>
</feature>
<dbReference type="PANTHER" id="PTHR47416">
    <property type="entry name" value="BASIC-LEUCINE ZIPPER TRANSCRIPTION FACTOR F-RELATED"/>
    <property type="match status" value="1"/>
</dbReference>
<dbReference type="PROSITE" id="PS50217">
    <property type="entry name" value="BZIP"/>
    <property type="match status" value="1"/>
</dbReference>
<dbReference type="AlphaFoldDB" id="A0A5J9VBP0"/>
<keyword evidence="5" id="KW-0238">DNA-binding</keyword>
<dbReference type="PANTHER" id="PTHR47416:SF6">
    <property type="entry name" value="BZIP DOMAIN-CONTAINING PROTEIN"/>
    <property type="match status" value="1"/>
</dbReference>
<feature type="non-terminal residue" evidence="10">
    <location>
        <position position="1"/>
    </location>
</feature>
<evidence type="ECO:0000256" key="2">
    <source>
        <dbReference type="ARBA" id="ARBA00004389"/>
    </source>
</evidence>
<proteinExistence type="inferred from homology"/>
<keyword evidence="4" id="KW-0805">Transcription regulation</keyword>
<dbReference type="OrthoDB" id="674948at2759"/>